<keyword evidence="4" id="KW-0488">Methylation</keyword>
<dbReference type="EMBL" id="HBIN01002983">
    <property type="protein sequence ID" value="CAE0431683.1"/>
    <property type="molecule type" value="Transcribed_RNA"/>
</dbReference>
<dbReference type="NCBIfam" id="TIGR00231">
    <property type="entry name" value="small_GTP"/>
    <property type="match status" value="1"/>
</dbReference>
<organism evidence="10">
    <name type="scientific">Aplanochytrium stocchinoi</name>
    <dbReference type="NCBI Taxonomy" id="215587"/>
    <lineage>
        <taxon>Eukaryota</taxon>
        <taxon>Sar</taxon>
        <taxon>Stramenopiles</taxon>
        <taxon>Bigyra</taxon>
        <taxon>Labyrinthulomycetes</taxon>
        <taxon>Thraustochytrida</taxon>
        <taxon>Thraustochytriidae</taxon>
        <taxon>Aplanochytrium</taxon>
    </lineage>
</organism>
<protein>
    <submittedName>
        <fullName evidence="10">Uncharacterized protein</fullName>
    </submittedName>
</protein>
<evidence type="ECO:0000256" key="3">
    <source>
        <dbReference type="ARBA" id="ARBA00022475"/>
    </source>
</evidence>
<dbReference type="InterPro" id="IPR005225">
    <property type="entry name" value="Small_GTP-bd"/>
</dbReference>
<sequence>MHKCKCVVVGDGSVGKTCMLISYTKNQFPAEYVPTVFDNYCVQIDIDDEDIPDVREMQLDLWDTAGQEDYNKLRPLSYEEADVFVICFSTVERSSFDNVKDRWFPEVSSKLPEKNGMICALIVGTKIDLREGNGPDKTKTKVKDPVKIEEGEALAKELGVTYMECSALTQTGLKEVFTKIVDIYLKPKKAPSEEKASPRAGSFSNLAGALKLKDDVKISCQCTLM</sequence>
<dbReference type="PRINTS" id="PR00449">
    <property type="entry name" value="RASTRNSFRMNG"/>
</dbReference>
<dbReference type="GO" id="GO:0005886">
    <property type="term" value="C:plasma membrane"/>
    <property type="evidence" value="ECO:0007669"/>
    <property type="project" value="UniProtKB-SubCell"/>
</dbReference>
<dbReference type="InterPro" id="IPR027417">
    <property type="entry name" value="P-loop_NTPase"/>
</dbReference>
<evidence type="ECO:0000256" key="7">
    <source>
        <dbReference type="ARBA" id="ARBA00023136"/>
    </source>
</evidence>
<dbReference type="SMART" id="SM00174">
    <property type="entry name" value="RHO"/>
    <property type="match status" value="1"/>
</dbReference>
<evidence type="ECO:0000256" key="4">
    <source>
        <dbReference type="ARBA" id="ARBA00022481"/>
    </source>
</evidence>
<evidence type="ECO:0000313" key="11">
    <source>
        <dbReference type="EMBL" id="CAE0431683.1"/>
    </source>
</evidence>
<dbReference type="GO" id="GO:0005525">
    <property type="term" value="F:GTP binding"/>
    <property type="evidence" value="ECO:0007669"/>
    <property type="project" value="UniProtKB-KW"/>
</dbReference>
<reference evidence="10" key="1">
    <citation type="submission" date="2021-01" db="EMBL/GenBank/DDBJ databases">
        <authorList>
            <person name="Corre E."/>
            <person name="Pelletier E."/>
            <person name="Niang G."/>
            <person name="Scheremetjew M."/>
            <person name="Finn R."/>
            <person name="Kale V."/>
            <person name="Holt S."/>
            <person name="Cochrane G."/>
            <person name="Meng A."/>
            <person name="Brown T."/>
            <person name="Cohen L."/>
        </authorList>
    </citation>
    <scope>NUCLEOTIDE SEQUENCE</scope>
    <source>
        <strain evidence="10">GSBS06</strain>
    </source>
</reference>
<dbReference type="Gene3D" id="3.40.50.300">
    <property type="entry name" value="P-loop containing nucleotide triphosphate hydrolases"/>
    <property type="match status" value="1"/>
</dbReference>
<dbReference type="InterPro" id="IPR001806">
    <property type="entry name" value="Small_GTPase"/>
</dbReference>
<evidence type="ECO:0000256" key="5">
    <source>
        <dbReference type="ARBA" id="ARBA00022741"/>
    </source>
</evidence>
<keyword evidence="8" id="KW-0449">Lipoprotein</keyword>
<dbReference type="AlphaFoldDB" id="A0A6S7ZW34"/>
<evidence type="ECO:0000256" key="6">
    <source>
        <dbReference type="ARBA" id="ARBA00023134"/>
    </source>
</evidence>
<evidence type="ECO:0000256" key="9">
    <source>
        <dbReference type="ARBA" id="ARBA00023289"/>
    </source>
</evidence>
<name>A0A6S7ZW34_9STRA</name>
<gene>
    <name evidence="10" type="ORF">ASTO00021_LOCUS2019</name>
    <name evidence="11" type="ORF">ASTO00021_LOCUS2020</name>
</gene>
<keyword evidence="5" id="KW-0547">Nucleotide-binding</keyword>
<dbReference type="FunFam" id="3.40.50.300:FF:000983">
    <property type="entry name" value="Rho family GTPase"/>
    <property type="match status" value="1"/>
</dbReference>
<dbReference type="GO" id="GO:0003924">
    <property type="term" value="F:GTPase activity"/>
    <property type="evidence" value="ECO:0007669"/>
    <property type="project" value="InterPro"/>
</dbReference>
<comment type="subcellular location">
    <subcellularLocation>
        <location evidence="1">Cell membrane</location>
        <topology evidence="1">Lipid-anchor</topology>
        <orientation evidence="1">Cytoplasmic side</orientation>
    </subcellularLocation>
</comment>
<evidence type="ECO:0000256" key="8">
    <source>
        <dbReference type="ARBA" id="ARBA00023288"/>
    </source>
</evidence>
<dbReference type="Pfam" id="PF00071">
    <property type="entry name" value="Ras"/>
    <property type="match status" value="1"/>
</dbReference>
<dbReference type="SMART" id="SM00175">
    <property type="entry name" value="RAB"/>
    <property type="match status" value="1"/>
</dbReference>
<keyword evidence="9" id="KW-0636">Prenylation</keyword>
<dbReference type="PROSITE" id="PS51419">
    <property type="entry name" value="RAB"/>
    <property type="match status" value="1"/>
</dbReference>
<dbReference type="InterPro" id="IPR003578">
    <property type="entry name" value="Small_GTPase_Rho"/>
</dbReference>
<dbReference type="SMART" id="SM00173">
    <property type="entry name" value="RAS"/>
    <property type="match status" value="1"/>
</dbReference>
<keyword evidence="6" id="KW-0342">GTP-binding</keyword>
<proteinExistence type="inferred from homology"/>
<comment type="similarity">
    <text evidence="2">Belongs to the small GTPase superfamily. Rho family.</text>
</comment>
<dbReference type="CDD" id="cd00157">
    <property type="entry name" value="Rho"/>
    <property type="match status" value="1"/>
</dbReference>
<keyword evidence="3" id="KW-1003">Cell membrane</keyword>
<evidence type="ECO:0000256" key="1">
    <source>
        <dbReference type="ARBA" id="ARBA00004342"/>
    </source>
</evidence>
<dbReference type="SUPFAM" id="SSF52540">
    <property type="entry name" value="P-loop containing nucleoside triphosphate hydrolases"/>
    <property type="match status" value="1"/>
</dbReference>
<dbReference type="PANTHER" id="PTHR24072">
    <property type="entry name" value="RHO FAMILY GTPASE"/>
    <property type="match status" value="1"/>
</dbReference>
<dbReference type="EMBL" id="HBIN01002982">
    <property type="protein sequence ID" value="CAE0431682.1"/>
    <property type="molecule type" value="Transcribed_RNA"/>
</dbReference>
<dbReference type="PROSITE" id="PS51420">
    <property type="entry name" value="RHO"/>
    <property type="match status" value="1"/>
</dbReference>
<accession>A0A6S7ZW34</accession>
<evidence type="ECO:0000313" key="10">
    <source>
        <dbReference type="EMBL" id="CAE0431682.1"/>
    </source>
</evidence>
<evidence type="ECO:0000256" key="2">
    <source>
        <dbReference type="ARBA" id="ARBA00010142"/>
    </source>
</evidence>
<dbReference type="PROSITE" id="PS51421">
    <property type="entry name" value="RAS"/>
    <property type="match status" value="1"/>
</dbReference>
<keyword evidence="7" id="KW-0472">Membrane</keyword>
<dbReference type="GO" id="GO:0007264">
    <property type="term" value="P:small GTPase-mediated signal transduction"/>
    <property type="evidence" value="ECO:0007669"/>
    <property type="project" value="InterPro"/>
</dbReference>